<keyword evidence="3" id="KW-1185">Reference proteome</keyword>
<dbReference type="Proteomes" id="UP000633219">
    <property type="component" value="Unassembled WGS sequence"/>
</dbReference>
<evidence type="ECO:0000313" key="3">
    <source>
        <dbReference type="Proteomes" id="UP000633219"/>
    </source>
</evidence>
<dbReference type="InterPro" id="IPR009333">
    <property type="entry name" value="DUF992"/>
</dbReference>
<accession>A0A936YTG2</accession>
<organism evidence="2 3">
    <name type="scientific">Rhizobium setariae</name>
    <dbReference type="NCBI Taxonomy" id="2801340"/>
    <lineage>
        <taxon>Bacteria</taxon>
        <taxon>Pseudomonadati</taxon>
        <taxon>Pseudomonadota</taxon>
        <taxon>Alphaproteobacteria</taxon>
        <taxon>Hyphomicrobiales</taxon>
        <taxon>Rhizobiaceae</taxon>
        <taxon>Rhizobium/Agrobacterium group</taxon>
        <taxon>Rhizobium</taxon>
    </lineage>
</organism>
<name>A0A936YTG2_9HYPH</name>
<reference evidence="2" key="1">
    <citation type="submission" date="2021-01" db="EMBL/GenBank/DDBJ databases">
        <title>Rhizobium sp. strain KVB221 16S ribosomal RNA gene Genome sequencing and assembly.</title>
        <authorList>
            <person name="Kang M."/>
        </authorList>
    </citation>
    <scope>NUCLEOTIDE SEQUENCE</scope>
    <source>
        <strain evidence="2">KVB221</strain>
    </source>
</reference>
<dbReference type="AlphaFoldDB" id="A0A936YTG2"/>
<feature type="signal peptide" evidence="1">
    <location>
        <begin position="1"/>
        <end position="24"/>
    </location>
</feature>
<keyword evidence="1" id="KW-0732">Signal</keyword>
<protein>
    <submittedName>
        <fullName evidence="2">DUF992 domain-containing protein</fullName>
    </submittedName>
</protein>
<feature type="chain" id="PRO_5037727344" evidence="1">
    <location>
        <begin position="25"/>
        <end position="169"/>
    </location>
</feature>
<proteinExistence type="predicted"/>
<gene>
    <name evidence="2" type="ORF">JJB09_10445</name>
</gene>
<sequence length="169" mass="16988">MKNTLSTVFVATSLALAGTMTGHAADTVAEYDASGGVRIGYLSCNIGEGGGYLLGSAKELDCTFHSSFSGDPLDHYTGVIKKFGIDLGYTAQGGLVWAVFAPTAGYHQGSLKGDYFGAAAEATIGAGLGANVLLGGTGGSIQLQPISVSGQLGLNVAAAKAFVTLYAAR</sequence>
<comment type="caution">
    <text evidence="2">The sequence shown here is derived from an EMBL/GenBank/DDBJ whole genome shotgun (WGS) entry which is preliminary data.</text>
</comment>
<dbReference type="RefSeq" id="WP_201657189.1">
    <property type="nucleotide sequence ID" value="NZ_JAEQNC010000005.1"/>
</dbReference>
<dbReference type="EMBL" id="JAEQNC010000005">
    <property type="protein sequence ID" value="MBL0372447.1"/>
    <property type="molecule type" value="Genomic_DNA"/>
</dbReference>
<evidence type="ECO:0000256" key="1">
    <source>
        <dbReference type="SAM" id="SignalP"/>
    </source>
</evidence>
<dbReference type="Pfam" id="PF06186">
    <property type="entry name" value="DUF992"/>
    <property type="match status" value="1"/>
</dbReference>
<evidence type="ECO:0000313" key="2">
    <source>
        <dbReference type="EMBL" id="MBL0372447.1"/>
    </source>
</evidence>